<evidence type="ECO:0000313" key="2">
    <source>
        <dbReference type="EMBL" id="SFL12208.1"/>
    </source>
</evidence>
<dbReference type="Pfam" id="PF03551">
    <property type="entry name" value="PadR"/>
    <property type="match status" value="1"/>
</dbReference>
<evidence type="ECO:0000313" key="3">
    <source>
        <dbReference type="Proteomes" id="UP000199607"/>
    </source>
</evidence>
<dbReference type="EMBL" id="FOTC01000002">
    <property type="protein sequence ID" value="SFL12208.1"/>
    <property type="molecule type" value="Genomic_DNA"/>
</dbReference>
<dbReference type="Gene3D" id="1.10.10.10">
    <property type="entry name" value="Winged helix-like DNA-binding domain superfamily/Winged helix DNA-binding domain"/>
    <property type="match status" value="1"/>
</dbReference>
<dbReference type="SUPFAM" id="SSF46785">
    <property type="entry name" value="Winged helix' DNA-binding domain"/>
    <property type="match status" value="1"/>
</dbReference>
<gene>
    <name evidence="2" type="ORF">SAMN04487950_2588</name>
</gene>
<dbReference type="InterPro" id="IPR005149">
    <property type="entry name" value="Tscrpt_reg_PadR_N"/>
</dbReference>
<dbReference type="InterPro" id="IPR036388">
    <property type="entry name" value="WH-like_DNA-bd_sf"/>
</dbReference>
<dbReference type="AlphaFoldDB" id="A0A1I4F2M7"/>
<feature type="domain" description="Transcription regulator PadR N-terminal" evidence="1">
    <location>
        <begin position="28"/>
        <end position="86"/>
    </location>
</feature>
<keyword evidence="3" id="KW-1185">Reference proteome</keyword>
<reference evidence="3" key="1">
    <citation type="submission" date="2016-10" db="EMBL/GenBank/DDBJ databases">
        <authorList>
            <person name="Varghese N."/>
            <person name="Submissions S."/>
        </authorList>
    </citation>
    <scope>NUCLEOTIDE SEQUENCE [LARGE SCALE GENOMIC DNA]</scope>
    <source>
        <strain evidence="3">CGMCC 1.7738</strain>
    </source>
</reference>
<accession>A0A1I4F2M7</accession>
<name>A0A1I4F2M7_9EURY</name>
<sequence length="101" mass="11965">MYCKSMLFDLTGFQRDLMYVISGLDHPSGQSIKERFERDFGQQIKHGRLYPNLDHLVESGFVEKGQIDRRTNYYELTSLGRQKLEQRREWENQVQTGMTTS</sequence>
<protein>
    <submittedName>
        <fullName evidence="2">Transcriptional regulator PadR-like family protein</fullName>
    </submittedName>
</protein>
<evidence type="ECO:0000259" key="1">
    <source>
        <dbReference type="Pfam" id="PF03551"/>
    </source>
</evidence>
<organism evidence="2 3">
    <name type="scientific">Halogranum rubrum</name>
    <dbReference type="NCBI Taxonomy" id="553466"/>
    <lineage>
        <taxon>Archaea</taxon>
        <taxon>Methanobacteriati</taxon>
        <taxon>Methanobacteriota</taxon>
        <taxon>Stenosarchaea group</taxon>
        <taxon>Halobacteria</taxon>
        <taxon>Halobacteriales</taxon>
        <taxon>Haloferacaceae</taxon>
    </lineage>
</organism>
<proteinExistence type="predicted"/>
<dbReference type="InterPro" id="IPR036390">
    <property type="entry name" value="WH_DNA-bd_sf"/>
</dbReference>
<dbReference type="Proteomes" id="UP000199607">
    <property type="component" value="Unassembled WGS sequence"/>
</dbReference>